<dbReference type="GO" id="GO:0005886">
    <property type="term" value="C:plasma membrane"/>
    <property type="evidence" value="ECO:0007669"/>
    <property type="project" value="UniProtKB-SubCell"/>
</dbReference>
<dbReference type="RefSeq" id="XP_044928859.1">
    <property type="nucleotide sequence ID" value="XM_045072924.1"/>
</dbReference>
<keyword evidence="23" id="KW-1185">Reference proteome</keyword>
<dbReference type="GO" id="GO:0005102">
    <property type="term" value="F:signaling receptor binding"/>
    <property type="evidence" value="ECO:0007669"/>
    <property type="project" value="TreeGrafter"/>
</dbReference>
<feature type="compositionally biased region" description="Basic and acidic residues" evidence="21">
    <location>
        <begin position="356"/>
        <end position="376"/>
    </location>
</feature>
<organism evidence="23 24">
    <name type="scientific">Mustela putorius furo</name>
    <name type="common">European domestic ferret</name>
    <name type="synonym">Mustela furo</name>
    <dbReference type="NCBI Taxonomy" id="9669"/>
    <lineage>
        <taxon>Eukaryota</taxon>
        <taxon>Metazoa</taxon>
        <taxon>Chordata</taxon>
        <taxon>Craniata</taxon>
        <taxon>Vertebrata</taxon>
        <taxon>Euteleostomi</taxon>
        <taxon>Mammalia</taxon>
        <taxon>Eutheria</taxon>
        <taxon>Laurasiatheria</taxon>
        <taxon>Carnivora</taxon>
        <taxon>Caniformia</taxon>
        <taxon>Musteloidea</taxon>
        <taxon>Mustelidae</taxon>
        <taxon>Mustelinae</taxon>
        <taxon>Mustela</taxon>
    </lineage>
</organism>
<evidence type="ECO:0000256" key="14">
    <source>
        <dbReference type="ARBA" id="ARBA00059021"/>
    </source>
</evidence>
<keyword evidence="9" id="KW-0221">Differentiation</keyword>
<comment type="subcellular location">
    <subcellularLocation>
        <location evidence="1">Cell membrane</location>
        <topology evidence="1">Peripheral membrane protein</topology>
    </subcellularLocation>
    <subcellularLocation>
        <location evidence="2">Cytoplasm</location>
    </subcellularLocation>
</comment>
<dbReference type="InterPro" id="IPR041637">
    <property type="entry name" value="Caprin-1_dimer"/>
</dbReference>
<evidence type="ECO:0000256" key="6">
    <source>
        <dbReference type="ARBA" id="ARBA00022553"/>
    </source>
</evidence>
<evidence type="ECO:0000256" key="19">
    <source>
        <dbReference type="ARBA" id="ARBA00081559"/>
    </source>
</evidence>
<feature type="compositionally biased region" description="Polar residues" evidence="21">
    <location>
        <begin position="645"/>
        <end position="657"/>
    </location>
</feature>
<name>A0A8U0RTS4_MUSPF</name>
<dbReference type="GO" id="GO:0090263">
    <property type="term" value="P:positive regulation of canonical Wnt signaling pathway"/>
    <property type="evidence" value="ECO:0007669"/>
    <property type="project" value="TreeGrafter"/>
</dbReference>
<feature type="compositionally biased region" description="Polar residues" evidence="21">
    <location>
        <begin position="681"/>
        <end position="696"/>
    </location>
</feature>
<feature type="compositionally biased region" description="Basic and acidic residues" evidence="21">
    <location>
        <begin position="531"/>
        <end position="540"/>
    </location>
</feature>
<evidence type="ECO:0000256" key="20">
    <source>
        <dbReference type="SAM" id="Coils"/>
    </source>
</evidence>
<dbReference type="PANTHER" id="PTHR22922:SF5">
    <property type="entry name" value="CAPRIN-2"/>
    <property type="match status" value="1"/>
</dbReference>
<feature type="compositionally biased region" description="Polar residues" evidence="21">
    <location>
        <begin position="794"/>
        <end position="803"/>
    </location>
</feature>
<evidence type="ECO:0000256" key="21">
    <source>
        <dbReference type="SAM" id="MobiDB-lite"/>
    </source>
</evidence>
<comment type="subunit">
    <text evidence="15">Homotrimer; via C1q domain. Found in a complex with LRP6, CCNY and CDK14 during G2/M stage; CAPRIN2 functions as a scaffold for the complex by binding to CCNY via its N terminus and to CDK14 via its C terminus. Interacts with LRP5. Interacts with LRP6.</text>
</comment>
<evidence type="ECO:0000256" key="3">
    <source>
        <dbReference type="ARBA" id="ARBA00007950"/>
    </source>
</evidence>
<evidence type="ECO:0000256" key="16">
    <source>
        <dbReference type="ARBA" id="ARBA00067331"/>
    </source>
</evidence>
<dbReference type="InterPro" id="IPR001073">
    <property type="entry name" value="C1q_dom"/>
</dbReference>
<evidence type="ECO:0000256" key="12">
    <source>
        <dbReference type="ARBA" id="ARBA00023136"/>
    </source>
</evidence>
<keyword evidence="20" id="KW-0175">Coiled coil</keyword>
<keyword evidence="5" id="KW-0963">Cytoplasm</keyword>
<evidence type="ECO:0000256" key="18">
    <source>
        <dbReference type="ARBA" id="ARBA00080108"/>
    </source>
</evidence>
<dbReference type="SMART" id="SM00110">
    <property type="entry name" value="C1Q"/>
    <property type="match status" value="1"/>
</dbReference>
<sequence length="1008" mass="112948">MVQLSSSPFGYQSPSGRSEEGREGNMKSAKPQVNHSQHGESQRAMSPLQSALSSAASPSQAYETYIDNGLICLKHKIRNIEKKKLKLEDYKDRLKNGEQLNPDQLEAVEKYEEVLHNLEFAKELQKTFSGLSQDLLKAQKKAQRREHMLKLEAEKKKLRTILQVQYVLQNLTQEHVQKDFKGGLNGAVYLPLKELDYLIKFSKLTCPERNESLSVEDQMEQSSLYFWDLLEGSEKAVVGTTYKHMKDLLSKLLNSGYFESIPVPKNAKEKEVSLEEEMLIKSEKKKQLLKTESVKESESLMELAQPEIQPQEFLNRRYMTEVDYSSKQDEEQSWEADYARKPNLPKCWDMLTEPDGQEKKQESFKSWEPSVKHQEVSKPAVSLEQRKQDPKLRSTLQEEQKKQDVSKPKPAPSQWKQEAPKSKTGYIQEEQKKQETSKPWPVQLQKEQDPKKQSPKSWTPSVQNDQDITKSWTTTVCEDQDSRQPETSKSWENNVESQKHPLTPQSQISPKSWGVAPASLIPNDQLLPRKFNTEPKDVPKPMHQPVGSSSTLPKDPVLRKEKLQDLMTQIQGTCNFMQESILDFDKPSSAIPSSQPPSTTPGSPVASTEQNLSSQSDFLQEPLQAAASSVTCSSNACLVATDQASSGSETEFMTSETPEAAVPPSKQPSSLASPNPPMSKGSEQGFQSPPASSSSVTINTAPFQAMQTVFNVNAPLPPRKEQEIKESPYSSGYNQSFTTASTQTPPQCQLPAIHVEQTVLSQETGFDTYRGPPSITNGNYSQLQFQAREYPGTPYSQRDNFQQCYKRGGTSGGPRTNSRAGWSDSSQVSSPERDNETFNSGDSGQGDSRSMTPVDVPVTNPAATILPVHVYPLPQQMRVAFSAARTSNLAPGTLDQPIVFDLLLNNLGETFDLQLGRFSCPVNGTYVFIFHMLKLAVNVPLYVNLMKNEEVLVSAYANDGAPDHETASNHAILQLFQGDQIWLRLHRGAIYGSSWKYSTFSGYLLYQD</sequence>
<feature type="domain" description="C1q" evidence="22">
    <location>
        <begin position="874"/>
        <end position="1008"/>
    </location>
</feature>
<keyword evidence="4" id="KW-1003">Cell membrane</keyword>
<dbReference type="InterPro" id="IPR022070">
    <property type="entry name" value="Caprin-1_C"/>
</dbReference>
<feature type="region of interest" description="Disordered" evidence="21">
    <location>
        <begin position="645"/>
        <end position="696"/>
    </location>
</feature>
<dbReference type="Proteomes" id="UP000000715">
    <property type="component" value="Unplaced"/>
</dbReference>
<feature type="compositionally biased region" description="Polar residues" evidence="21">
    <location>
        <begin position="487"/>
        <end position="496"/>
    </location>
</feature>
<keyword evidence="6" id="KW-0597">Phosphoprotein</keyword>
<feature type="region of interest" description="Disordered" evidence="21">
    <location>
        <begin position="581"/>
        <end position="623"/>
    </location>
</feature>
<evidence type="ECO:0000256" key="9">
    <source>
        <dbReference type="ARBA" id="ARBA00022782"/>
    </source>
</evidence>
<dbReference type="AlphaFoldDB" id="A0A8U0RTS4"/>
<feature type="region of interest" description="Disordered" evidence="21">
    <location>
        <begin position="1"/>
        <end position="52"/>
    </location>
</feature>
<feature type="compositionally biased region" description="Polar residues" evidence="21">
    <location>
        <begin position="837"/>
        <end position="851"/>
    </location>
</feature>
<comment type="similarity">
    <text evidence="3">Belongs to the caprin family.</text>
</comment>
<feature type="compositionally biased region" description="Polar residues" evidence="21">
    <location>
        <begin position="1"/>
        <end position="16"/>
    </location>
</feature>
<evidence type="ECO:0000256" key="7">
    <source>
        <dbReference type="ARBA" id="ARBA00022604"/>
    </source>
</evidence>
<keyword evidence="11" id="KW-0694">RNA-binding</keyword>
<keyword evidence="10" id="KW-0106">Calcium</keyword>
<feature type="compositionally biased region" description="Basic and acidic residues" evidence="21">
    <location>
        <begin position="384"/>
        <end position="407"/>
    </location>
</feature>
<dbReference type="GO" id="GO:0030154">
    <property type="term" value="P:cell differentiation"/>
    <property type="evidence" value="ECO:0007669"/>
    <property type="project" value="UniProtKB-KW"/>
</dbReference>
<evidence type="ECO:0000256" key="4">
    <source>
        <dbReference type="ARBA" id="ARBA00022475"/>
    </source>
</evidence>
<dbReference type="GeneID" id="101675721"/>
<evidence type="ECO:0000256" key="1">
    <source>
        <dbReference type="ARBA" id="ARBA00004202"/>
    </source>
</evidence>
<evidence type="ECO:0000313" key="24">
    <source>
        <dbReference type="RefSeq" id="XP_044928859.1"/>
    </source>
</evidence>
<keyword evidence="12" id="KW-0472">Membrane</keyword>
<dbReference type="GO" id="GO:0017148">
    <property type="term" value="P:negative regulation of translation"/>
    <property type="evidence" value="ECO:0007669"/>
    <property type="project" value="UniProtKB-KW"/>
</dbReference>
<reference evidence="24" key="1">
    <citation type="submission" date="2025-08" db="UniProtKB">
        <authorList>
            <consortium name="RefSeq"/>
        </authorList>
    </citation>
    <scope>IDENTIFICATION</scope>
    <source>
        <tissue evidence="24">Brain</tissue>
    </source>
</reference>
<evidence type="ECO:0000313" key="23">
    <source>
        <dbReference type="Proteomes" id="UP000000715"/>
    </source>
</evidence>
<feature type="region of interest" description="Disordered" evidence="21">
    <location>
        <begin position="723"/>
        <end position="744"/>
    </location>
</feature>
<proteinExistence type="inferred from homology"/>
<dbReference type="Pfam" id="PF18293">
    <property type="entry name" value="Caprin-1_dimer"/>
    <property type="match status" value="1"/>
</dbReference>
<evidence type="ECO:0000259" key="22">
    <source>
        <dbReference type="PROSITE" id="PS50871"/>
    </source>
</evidence>
<evidence type="ECO:0000256" key="15">
    <source>
        <dbReference type="ARBA" id="ARBA00064065"/>
    </source>
</evidence>
<feature type="region of interest" description="Disordered" evidence="21">
    <location>
        <begin position="791"/>
        <end position="856"/>
    </location>
</feature>
<keyword evidence="7" id="KW-0341">Growth regulation</keyword>
<protein>
    <recommendedName>
        <fullName evidence="16">Caprin-2</fullName>
    </recommendedName>
    <alternativeName>
        <fullName evidence="18">C1q domain-containing protein 1</fullName>
    </alternativeName>
    <alternativeName>
        <fullName evidence="17">Cytoplasmic activation/proliferation-associated protein 2</fullName>
    </alternativeName>
    <alternativeName>
        <fullName evidence="19">RNA granule protein 140</fullName>
    </alternativeName>
</protein>
<dbReference type="GO" id="GO:0005737">
    <property type="term" value="C:cytoplasm"/>
    <property type="evidence" value="ECO:0007669"/>
    <property type="project" value="UniProtKB-SubCell"/>
</dbReference>
<accession>A0A8U0RTS4</accession>
<evidence type="ECO:0000256" key="13">
    <source>
        <dbReference type="ARBA" id="ARBA00023193"/>
    </source>
</evidence>
<feature type="compositionally biased region" description="Polar residues" evidence="21">
    <location>
        <begin position="605"/>
        <end position="618"/>
    </location>
</feature>
<feature type="coiled-coil region" evidence="20">
    <location>
        <begin position="73"/>
        <end position="141"/>
    </location>
</feature>
<dbReference type="Gene3D" id="2.60.120.40">
    <property type="match status" value="1"/>
</dbReference>
<evidence type="ECO:0000256" key="2">
    <source>
        <dbReference type="ARBA" id="ARBA00004496"/>
    </source>
</evidence>
<dbReference type="InterPro" id="IPR008983">
    <property type="entry name" value="Tumour_necrosis_fac-like_dom"/>
</dbReference>
<dbReference type="PRINTS" id="PR00007">
    <property type="entry name" value="COMPLEMNTC1Q"/>
</dbReference>
<evidence type="ECO:0000256" key="8">
    <source>
        <dbReference type="ARBA" id="ARBA00022723"/>
    </source>
</evidence>
<feature type="compositionally biased region" description="Polar residues" evidence="21">
    <location>
        <begin position="813"/>
        <end position="830"/>
    </location>
</feature>
<feature type="compositionally biased region" description="Polar residues" evidence="21">
    <location>
        <begin position="728"/>
        <end position="744"/>
    </location>
</feature>
<comment type="function">
    <text evidence="14">Promotes phosphorylation of the Wnt coreceptor LRP6, leading to increased activity of the canonical Wnt signaling pathway. Facilitates constitutive LRP6 phosphorylation by CDK14/CCNY during G2/M stage of the cell cycle, which may potentiate cells for Wnt signaling. May regulate the transport and translation of mRNAs, modulating for instance the expression of proteins involved in synaptic plasticity in neurons. Involved in regulation of growth as erythroblasts shift from a highly proliferative state towards their terminal phase of differentiation. May be involved in apoptosis.</text>
</comment>
<dbReference type="GO" id="GO:0046872">
    <property type="term" value="F:metal ion binding"/>
    <property type="evidence" value="ECO:0007669"/>
    <property type="project" value="UniProtKB-KW"/>
</dbReference>
<feature type="region of interest" description="Disordered" evidence="21">
    <location>
        <begin position="345"/>
        <end position="556"/>
    </location>
</feature>
<gene>
    <name evidence="24" type="primary">CAPRIN2</name>
</gene>
<dbReference type="GO" id="GO:0003723">
    <property type="term" value="F:RNA binding"/>
    <property type="evidence" value="ECO:0007669"/>
    <property type="project" value="UniProtKB-KW"/>
</dbReference>
<keyword evidence="8" id="KW-0479">Metal-binding</keyword>
<dbReference type="Pfam" id="PF12287">
    <property type="entry name" value="Caprin-1_C"/>
    <property type="match status" value="1"/>
</dbReference>
<dbReference type="FunFam" id="2.60.120.40:FF:000003">
    <property type="entry name" value="caprin-2 isoform X1"/>
    <property type="match status" value="1"/>
</dbReference>
<evidence type="ECO:0000256" key="5">
    <source>
        <dbReference type="ARBA" id="ARBA00022490"/>
    </source>
</evidence>
<evidence type="ECO:0000256" key="11">
    <source>
        <dbReference type="ARBA" id="ARBA00022884"/>
    </source>
</evidence>
<dbReference type="PROSITE" id="PS50871">
    <property type="entry name" value="C1Q"/>
    <property type="match status" value="1"/>
</dbReference>
<dbReference type="PANTHER" id="PTHR22922">
    <property type="entry name" value="GPI-ANCHORED PROTEIN P137"/>
    <property type="match status" value="1"/>
</dbReference>
<keyword evidence="13" id="KW-0652">Protein synthesis inhibitor</keyword>
<evidence type="ECO:0000256" key="17">
    <source>
        <dbReference type="ARBA" id="ARBA00078232"/>
    </source>
</evidence>
<dbReference type="CTD" id="65981"/>
<dbReference type="SUPFAM" id="SSF49842">
    <property type="entry name" value="TNF-like"/>
    <property type="match status" value="1"/>
</dbReference>
<feature type="compositionally biased region" description="Polar residues" evidence="21">
    <location>
        <begin position="455"/>
        <end position="477"/>
    </location>
</feature>
<evidence type="ECO:0000256" key="10">
    <source>
        <dbReference type="ARBA" id="ARBA00022837"/>
    </source>
</evidence>
<dbReference type="Pfam" id="PF00386">
    <property type="entry name" value="C1q"/>
    <property type="match status" value="1"/>
</dbReference>
<dbReference type="InterPro" id="IPR028816">
    <property type="entry name" value="Caprin"/>
</dbReference>